<gene>
    <name evidence="4" type="ORF">NUH88_13700</name>
</gene>
<dbReference type="InterPro" id="IPR005546">
    <property type="entry name" value="Autotransporte_beta"/>
</dbReference>
<dbReference type="PROSITE" id="PS51208">
    <property type="entry name" value="AUTOTRANSPORTER"/>
    <property type="match status" value="1"/>
</dbReference>
<organism evidence="4 5">
    <name type="scientific">Nisaea acidiphila</name>
    <dbReference type="NCBI Taxonomy" id="1862145"/>
    <lineage>
        <taxon>Bacteria</taxon>
        <taxon>Pseudomonadati</taxon>
        <taxon>Pseudomonadota</taxon>
        <taxon>Alphaproteobacteria</taxon>
        <taxon>Rhodospirillales</taxon>
        <taxon>Thalassobaculaceae</taxon>
        <taxon>Nisaea</taxon>
    </lineage>
</organism>
<dbReference type="InterPro" id="IPR051058">
    <property type="entry name" value="GDSL_Est/Lipase"/>
</dbReference>
<dbReference type="Pfam" id="PF00657">
    <property type="entry name" value="Lipase_GDSL"/>
    <property type="match status" value="1"/>
</dbReference>
<feature type="chain" id="PRO_5039886280" evidence="2">
    <location>
        <begin position="27"/>
        <end position="673"/>
    </location>
</feature>
<dbReference type="Gene3D" id="3.40.50.1110">
    <property type="entry name" value="SGNH hydrolase"/>
    <property type="match status" value="1"/>
</dbReference>
<evidence type="ECO:0000256" key="2">
    <source>
        <dbReference type="SAM" id="SignalP"/>
    </source>
</evidence>
<proteinExistence type="predicted"/>
<dbReference type="InterPro" id="IPR001087">
    <property type="entry name" value="GDSL"/>
</dbReference>
<dbReference type="InterPro" id="IPR036709">
    <property type="entry name" value="Autotransporte_beta_dom_sf"/>
</dbReference>
<dbReference type="AlphaFoldDB" id="A0A9J7ASX0"/>
<feature type="signal peptide" evidence="2">
    <location>
        <begin position="1"/>
        <end position="26"/>
    </location>
</feature>
<dbReference type="Pfam" id="PF03797">
    <property type="entry name" value="Autotransporter"/>
    <property type="match status" value="1"/>
</dbReference>
<dbReference type="KEGG" id="naci:NUH88_13700"/>
<evidence type="ECO:0000313" key="4">
    <source>
        <dbReference type="EMBL" id="UUX48461.1"/>
    </source>
</evidence>
<dbReference type="RefSeq" id="WP_257766968.1">
    <property type="nucleotide sequence ID" value="NZ_CP102480.1"/>
</dbReference>
<sequence length="673" mass="71408">MQPTVRAFCAATICGGFIALSTAAVADERFIFLGDSLVDNQNSFIATTLITPSNVVPQSPPYFNGRFSNGLNWTDRLAPTQLYYMDYYFSEPNCATENASKGLSSLCGSTTDPGAQQGVSLSFAFGGAKAGTEDLPSNAPGLITVLDDLEAYNSAGTIANVSGATFAILTGGNDYTNYANGTTDGLTEQGIVDQTLGFIQTGLERAASLGARRAVVINLFDLDRVPTLISAFTSDQLAQSGRLSALHNAGLPTYLANARASTGLEIVLVDLDALYDDIDARPSLYGFTNLTGQCISSNVATGQCPDTASENATLYWDGQHPTTAAHGYIYELVAATLQAVDEDAGRLVGLADSGLVQQRSILAALRGQFNDWRDTPGFSDKAAKPMTQEIGNSTVFLIAENGTGTRGSDGDFSGYDYDNRMAIVGIAYRPPEWAEDFVFGAHIGYANLDSDIKGGGSFENDAVTLGGFGDWRDGPFSVGVQANLSYHTLDDVKRDTGFSVMPTARSDTEGWGASAEVEARWDRHTDFSGHRFGYAAAGRLGAGWSSVDGFTESGAEFLNLTVDDSDVAELKAGVDITAWTDISTENGLLQPYLGIGYEHDLLDDKRELDGRLSSGQTIEADSRAAAKSVFNLFGGLRFLADDGLRAEINLSASIGAGGEESFILPQLKIAKTF</sequence>
<dbReference type="PANTHER" id="PTHR45648">
    <property type="entry name" value="GDSL LIPASE/ACYLHYDROLASE FAMILY PROTEIN (AFU_ORTHOLOGUE AFUA_4G14700)"/>
    <property type="match status" value="1"/>
</dbReference>
<dbReference type="Gene3D" id="2.40.128.130">
    <property type="entry name" value="Autotransporter beta-domain"/>
    <property type="match status" value="1"/>
</dbReference>
<evidence type="ECO:0000313" key="5">
    <source>
        <dbReference type="Proteomes" id="UP001060336"/>
    </source>
</evidence>
<dbReference type="PANTHER" id="PTHR45648:SF22">
    <property type="entry name" value="GDSL LIPASE_ACYLHYDROLASE FAMILY PROTEIN (AFU_ORTHOLOGUE AFUA_4G14700)"/>
    <property type="match status" value="1"/>
</dbReference>
<dbReference type="SUPFAM" id="SSF52266">
    <property type="entry name" value="SGNH hydrolase"/>
    <property type="match status" value="1"/>
</dbReference>
<name>A0A9J7ASX0_9PROT</name>
<protein>
    <submittedName>
        <fullName evidence="4">Autotransporter domain-containing protein</fullName>
    </submittedName>
</protein>
<dbReference type="SUPFAM" id="SSF103515">
    <property type="entry name" value="Autotransporter"/>
    <property type="match status" value="1"/>
</dbReference>
<dbReference type="SMART" id="SM00869">
    <property type="entry name" value="Autotransporter"/>
    <property type="match status" value="1"/>
</dbReference>
<dbReference type="InterPro" id="IPR036514">
    <property type="entry name" value="SGNH_hydro_sf"/>
</dbReference>
<accession>A0A9J7ASX0</accession>
<evidence type="ECO:0000259" key="3">
    <source>
        <dbReference type="PROSITE" id="PS51208"/>
    </source>
</evidence>
<dbReference type="CDD" id="cd01846">
    <property type="entry name" value="fatty_acyltransferase_like"/>
    <property type="match status" value="1"/>
</dbReference>
<dbReference type="EMBL" id="CP102480">
    <property type="protein sequence ID" value="UUX48461.1"/>
    <property type="molecule type" value="Genomic_DNA"/>
</dbReference>
<evidence type="ECO:0000256" key="1">
    <source>
        <dbReference type="ARBA" id="ARBA00022801"/>
    </source>
</evidence>
<keyword evidence="5" id="KW-1185">Reference proteome</keyword>
<dbReference type="GO" id="GO:0016788">
    <property type="term" value="F:hydrolase activity, acting on ester bonds"/>
    <property type="evidence" value="ECO:0007669"/>
    <property type="project" value="InterPro"/>
</dbReference>
<feature type="domain" description="Autotransporter" evidence="3">
    <location>
        <begin position="388"/>
        <end position="673"/>
    </location>
</feature>
<keyword evidence="2" id="KW-0732">Signal</keyword>
<reference evidence="4" key="1">
    <citation type="submission" date="2022-08" db="EMBL/GenBank/DDBJ databases">
        <title>Nisaea acidiphila sp. nov., isolated from a marine algal debris and emended description of the genus Nisaea Urios et al. 2008.</title>
        <authorList>
            <person name="Kwon K."/>
        </authorList>
    </citation>
    <scope>NUCLEOTIDE SEQUENCE</scope>
    <source>
        <strain evidence="4">MEBiC11861</strain>
    </source>
</reference>
<keyword evidence="1" id="KW-0378">Hydrolase</keyword>
<dbReference type="Proteomes" id="UP001060336">
    <property type="component" value="Chromosome"/>
</dbReference>